<evidence type="ECO:0000256" key="1">
    <source>
        <dbReference type="ARBA" id="ARBA00022491"/>
    </source>
</evidence>
<dbReference type="PROSITE" id="PS50943">
    <property type="entry name" value="HTH_CROC1"/>
    <property type="match status" value="1"/>
</dbReference>
<keyword evidence="3" id="KW-0238">DNA-binding</keyword>
<dbReference type="STRING" id="1423802.FC56_GL001291"/>
<dbReference type="InterPro" id="IPR028082">
    <property type="entry name" value="Peripla_BP_I"/>
</dbReference>
<evidence type="ECO:0000256" key="3">
    <source>
        <dbReference type="ARBA" id="ARBA00023125"/>
    </source>
</evidence>
<dbReference type="PROSITE" id="PS00356">
    <property type="entry name" value="HTH_LACI_1"/>
    <property type="match status" value="1"/>
</dbReference>
<keyword evidence="8" id="KW-1185">Reference proteome</keyword>
<dbReference type="Pfam" id="PF00356">
    <property type="entry name" value="LacI"/>
    <property type="match status" value="1"/>
</dbReference>
<dbReference type="PROSITE" id="PS50932">
    <property type="entry name" value="HTH_LACI_2"/>
    <property type="match status" value="1"/>
</dbReference>
<evidence type="ECO:0000313" key="7">
    <source>
        <dbReference type="EMBL" id="KRM94338.1"/>
    </source>
</evidence>
<keyword evidence="2" id="KW-0805">Transcription regulation</keyword>
<dbReference type="PANTHER" id="PTHR30146">
    <property type="entry name" value="LACI-RELATED TRANSCRIPTIONAL REPRESSOR"/>
    <property type="match status" value="1"/>
</dbReference>
<gene>
    <name evidence="7" type="ORF">FC56_GL001291</name>
</gene>
<evidence type="ECO:0000256" key="4">
    <source>
        <dbReference type="ARBA" id="ARBA00023163"/>
    </source>
</evidence>
<evidence type="ECO:0000313" key="8">
    <source>
        <dbReference type="Proteomes" id="UP000051256"/>
    </source>
</evidence>
<evidence type="ECO:0000256" key="2">
    <source>
        <dbReference type="ARBA" id="ARBA00023015"/>
    </source>
</evidence>
<dbReference type="SMART" id="SM00354">
    <property type="entry name" value="HTH_LACI"/>
    <property type="match status" value="1"/>
</dbReference>
<dbReference type="SUPFAM" id="SSF53822">
    <property type="entry name" value="Periplasmic binding protein-like I"/>
    <property type="match status" value="1"/>
</dbReference>
<proteinExistence type="predicted"/>
<dbReference type="SUPFAM" id="SSF47413">
    <property type="entry name" value="lambda repressor-like DNA-binding domains"/>
    <property type="match status" value="1"/>
</dbReference>
<dbReference type="Pfam" id="PF00532">
    <property type="entry name" value="Peripla_BP_1"/>
    <property type="match status" value="1"/>
</dbReference>
<comment type="caution">
    <text evidence="7">The sequence shown here is derived from an EMBL/GenBank/DDBJ whole genome shotgun (WGS) entry which is preliminary data.</text>
</comment>
<keyword evidence="1" id="KW-0678">Repressor</keyword>
<dbReference type="Proteomes" id="UP000051256">
    <property type="component" value="Unassembled WGS sequence"/>
</dbReference>
<dbReference type="CDD" id="cd01392">
    <property type="entry name" value="HTH_LacI"/>
    <property type="match status" value="1"/>
</dbReference>
<dbReference type="AlphaFoldDB" id="A0A0R2CTC5"/>
<dbReference type="PRINTS" id="PR00036">
    <property type="entry name" value="HTHLACI"/>
</dbReference>
<dbReference type="Gene3D" id="3.40.50.2300">
    <property type="match status" value="2"/>
</dbReference>
<dbReference type="PATRIC" id="fig|1423802.4.peg.1310"/>
<dbReference type="InterPro" id="IPR000843">
    <property type="entry name" value="HTH_LacI"/>
</dbReference>
<feature type="domain" description="HTH cro/C1-type" evidence="6">
    <location>
        <begin position="5"/>
        <end position="53"/>
    </location>
</feature>
<protein>
    <submittedName>
        <fullName evidence="7">Catabolite control protein A</fullName>
    </submittedName>
</protein>
<name>A0A0R2CTC5_9LACO</name>
<dbReference type="RefSeq" id="WP_056977505.1">
    <property type="nucleotide sequence ID" value="NZ_AYZR01000004.1"/>
</dbReference>
<reference evidence="7 8" key="1">
    <citation type="journal article" date="2015" name="Genome Announc.">
        <title>Expanding the biotechnology potential of lactobacilli through comparative genomics of 213 strains and associated genera.</title>
        <authorList>
            <person name="Sun Z."/>
            <person name="Harris H.M."/>
            <person name="McCann A."/>
            <person name="Guo C."/>
            <person name="Argimon S."/>
            <person name="Zhang W."/>
            <person name="Yang X."/>
            <person name="Jeffery I.B."/>
            <person name="Cooney J.C."/>
            <person name="Kagawa T.F."/>
            <person name="Liu W."/>
            <person name="Song Y."/>
            <person name="Salvetti E."/>
            <person name="Wrobel A."/>
            <person name="Rasinkangas P."/>
            <person name="Parkhill J."/>
            <person name="Rea M.C."/>
            <person name="O'Sullivan O."/>
            <person name="Ritari J."/>
            <person name="Douillard F.P."/>
            <person name="Paul Ross R."/>
            <person name="Yang R."/>
            <person name="Briner A.E."/>
            <person name="Felis G.E."/>
            <person name="de Vos W.M."/>
            <person name="Barrangou R."/>
            <person name="Klaenhammer T.R."/>
            <person name="Caufield P.W."/>
            <person name="Cui Y."/>
            <person name="Zhang H."/>
            <person name="O'Toole P.W."/>
        </authorList>
    </citation>
    <scope>NUCLEOTIDE SEQUENCE [LARGE SCALE GENOMIC DNA]</scope>
    <source>
        <strain evidence="7 8">DSM 24302</strain>
    </source>
</reference>
<evidence type="ECO:0000259" key="6">
    <source>
        <dbReference type="PROSITE" id="PS50943"/>
    </source>
</evidence>
<dbReference type="PANTHER" id="PTHR30146:SF148">
    <property type="entry name" value="HTH-TYPE TRANSCRIPTIONAL REPRESSOR PURR-RELATED"/>
    <property type="match status" value="1"/>
</dbReference>
<dbReference type="Gene3D" id="1.10.260.40">
    <property type="entry name" value="lambda repressor-like DNA-binding domains"/>
    <property type="match status" value="1"/>
</dbReference>
<sequence length="324" mass="36301">MHSQITIKEIAKEAGVSVATVSRALNDSPRVMPATKERIQQIANQLGYRVNDLARSIRVKKTFTIGVVISNILTSFFTEIIDQLEEHALKNHYQIIIARTNEDTTSEQQAISTLQQRMVDGLIIATADVSHILTNLDPTVPAVFIDRQPQETQGNFDVVITENARGAAEIVTTMIHQGAKRIGFINSPVSTTSTERLQGYRQAISQAQFPLDDRLILTSTVDYANVADLTGKLVYNLRCDGIIAADNQILLRILQRLTDRDFPQITLGSFDDSPWLQVMRYPMVIAKQPTAQIAKVAFDLLMKRIQDPNRATNIKRVKTTLVRY</sequence>
<dbReference type="InterPro" id="IPR001761">
    <property type="entry name" value="Peripla_BP/Lac1_sug-bd_dom"/>
</dbReference>
<dbReference type="GO" id="GO:0000976">
    <property type="term" value="F:transcription cis-regulatory region binding"/>
    <property type="evidence" value="ECO:0007669"/>
    <property type="project" value="TreeGrafter"/>
</dbReference>
<dbReference type="EMBL" id="AYZR01000004">
    <property type="protein sequence ID" value="KRM94338.1"/>
    <property type="molecule type" value="Genomic_DNA"/>
</dbReference>
<dbReference type="InterPro" id="IPR001387">
    <property type="entry name" value="Cro/C1-type_HTH"/>
</dbReference>
<dbReference type="CDD" id="cd06267">
    <property type="entry name" value="PBP1_LacI_sugar_binding-like"/>
    <property type="match status" value="1"/>
</dbReference>
<accession>A0A0R2CTC5</accession>
<keyword evidence="4" id="KW-0804">Transcription</keyword>
<evidence type="ECO:0000259" key="5">
    <source>
        <dbReference type="PROSITE" id="PS50932"/>
    </source>
</evidence>
<organism evidence="7 8">
    <name type="scientific">Lentilactobacillus senioris DSM 24302 = JCM 17472</name>
    <dbReference type="NCBI Taxonomy" id="1423802"/>
    <lineage>
        <taxon>Bacteria</taxon>
        <taxon>Bacillati</taxon>
        <taxon>Bacillota</taxon>
        <taxon>Bacilli</taxon>
        <taxon>Lactobacillales</taxon>
        <taxon>Lactobacillaceae</taxon>
        <taxon>Lentilactobacillus</taxon>
    </lineage>
</organism>
<dbReference type="GO" id="GO:0003700">
    <property type="term" value="F:DNA-binding transcription factor activity"/>
    <property type="evidence" value="ECO:0007669"/>
    <property type="project" value="TreeGrafter"/>
</dbReference>
<feature type="domain" description="HTH lacI-type" evidence="5">
    <location>
        <begin position="5"/>
        <end position="59"/>
    </location>
</feature>
<dbReference type="InterPro" id="IPR010982">
    <property type="entry name" value="Lambda_DNA-bd_dom_sf"/>
</dbReference>